<gene>
    <name evidence="5" type="ORF">OMM_02364</name>
</gene>
<keyword evidence="2 3" id="KW-0802">TPR repeat</keyword>
<dbReference type="InterPro" id="IPR011990">
    <property type="entry name" value="TPR-like_helical_dom_sf"/>
</dbReference>
<protein>
    <submittedName>
        <fullName evidence="5">TPR repeat-containing protein</fullName>
    </submittedName>
</protein>
<feature type="transmembrane region" description="Helical" evidence="4">
    <location>
        <begin position="12"/>
        <end position="34"/>
    </location>
</feature>
<dbReference type="Proteomes" id="UP000189670">
    <property type="component" value="Unassembled WGS sequence"/>
</dbReference>
<feature type="transmembrane region" description="Helical" evidence="4">
    <location>
        <begin position="146"/>
        <end position="164"/>
    </location>
</feature>
<dbReference type="PANTHER" id="PTHR44227">
    <property type="match status" value="1"/>
</dbReference>
<dbReference type="AlphaFoldDB" id="A0A1V1P9P5"/>
<keyword evidence="4" id="KW-1133">Transmembrane helix</keyword>
<feature type="transmembrane region" description="Helical" evidence="4">
    <location>
        <begin position="373"/>
        <end position="394"/>
    </location>
</feature>
<organism evidence="5 6">
    <name type="scientific">Candidatus Magnetoglobus multicellularis str. Araruama</name>
    <dbReference type="NCBI Taxonomy" id="890399"/>
    <lineage>
        <taxon>Bacteria</taxon>
        <taxon>Pseudomonadati</taxon>
        <taxon>Thermodesulfobacteriota</taxon>
        <taxon>Desulfobacteria</taxon>
        <taxon>Desulfobacterales</taxon>
        <taxon>Desulfobacteraceae</taxon>
        <taxon>Candidatus Magnetoglobus</taxon>
    </lineage>
</organism>
<evidence type="ECO:0000256" key="1">
    <source>
        <dbReference type="ARBA" id="ARBA00022737"/>
    </source>
</evidence>
<dbReference type="PROSITE" id="PS50293">
    <property type="entry name" value="TPR_REGION"/>
    <property type="match status" value="1"/>
</dbReference>
<reference evidence="6" key="1">
    <citation type="submission" date="2012-11" db="EMBL/GenBank/DDBJ databases">
        <authorList>
            <person name="Lucero-Rivera Y.E."/>
            <person name="Tovar-Ramirez D."/>
        </authorList>
    </citation>
    <scope>NUCLEOTIDE SEQUENCE [LARGE SCALE GENOMIC DNA]</scope>
    <source>
        <strain evidence="6">Araruama</strain>
    </source>
</reference>
<feature type="transmembrane region" description="Helical" evidence="4">
    <location>
        <begin position="283"/>
        <end position="304"/>
    </location>
</feature>
<comment type="caution">
    <text evidence="5">The sequence shown here is derived from an EMBL/GenBank/DDBJ whole genome shotgun (WGS) entry which is preliminary data.</text>
</comment>
<dbReference type="PANTHER" id="PTHR44227:SF3">
    <property type="entry name" value="PROTEIN O-MANNOSYL-TRANSFERASE TMTC4"/>
    <property type="match status" value="1"/>
</dbReference>
<evidence type="ECO:0000256" key="3">
    <source>
        <dbReference type="PROSITE-ProRule" id="PRU00339"/>
    </source>
</evidence>
<feature type="transmembrane region" description="Helical" evidence="4">
    <location>
        <begin position="96"/>
        <end position="114"/>
    </location>
</feature>
<dbReference type="Pfam" id="PF13414">
    <property type="entry name" value="TPR_11"/>
    <property type="match status" value="1"/>
</dbReference>
<evidence type="ECO:0000313" key="5">
    <source>
        <dbReference type="EMBL" id="ETR71607.1"/>
    </source>
</evidence>
<accession>A0A1V1P9P5</accession>
<dbReference type="PROSITE" id="PS50005">
    <property type="entry name" value="TPR"/>
    <property type="match status" value="2"/>
</dbReference>
<dbReference type="SUPFAM" id="SSF48452">
    <property type="entry name" value="TPR-like"/>
    <property type="match status" value="1"/>
</dbReference>
<dbReference type="Gene3D" id="1.25.40.10">
    <property type="entry name" value="Tetratricopeptide repeat domain"/>
    <property type="match status" value="1"/>
</dbReference>
<dbReference type="InterPro" id="IPR052346">
    <property type="entry name" value="O-mannosyl-transferase_TMTC"/>
</dbReference>
<feature type="transmembrane region" description="Helical" evidence="4">
    <location>
        <begin position="316"/>
        <end position="337"/>
    </location>
</feature>
<feature type="repeat" description="TPR" evidence="3">
    <location>
        <begin position="438"/>
        <end position="471"/>
    </location>
</feature>
<keyword evidence="1" id="KW-0677">Repeat</keyword>
<dbReference type="SMART" id="SM00028">
    <property type="entry name" value="TPR"/>
    <property type="match status" value="2"/>
</dbReference>
<keyword evidence="4" id="KW-0472">Membrane</keyword>
<feature type="transmembrane region" description="Helical" evidence="4">
    <location>
        <begin position="217"/>
        <end position="234"/>
    </location>
</feature>
<feature type="transmembrane region" description="Helical" evidence="4">
    <location>
        <begin position="343"/>
        <end position="361"/>
    </location>
</feature>
<evidence type="ECO:0000313" key="6">
    <source>
        <dbReference type="Proteomes" id="UP000189670"/>
    </source>
</evidence>
<evidence type="ECO:0000256" key="2">
    <source>
        <dbReference type="ARBA" id="ARBA00022803"/>
    </source>
</evidence>
<keyword evidence="4" id="KW-0812">Transmembrane</keyword>
<sequence length="526" mass="60639">MWNKQSRLHIFIGCFLLTILIIMPFFPVTTYHFIGYDDDSYVRNNHYVQKGLTRETIYWAFTSAHSANWHPLTWLSHMLDCQLFGNKPGAYHWMNLNFHVFNAILVFVLLYRMTGHLRRSFIVAALFGIHPLHVESVAWISERKDVLSTFIALISLHAYVGYVCSGKRIFYGGLFIFFMLSLMAKPMMVTLPFVLLLLDIWPLSRKQPLKQRILEKMPLFVLSIISCGITIWAQKTGGACQTLDSISILVRIQNAVNAYGWYVTKLIAPIQLCILYPHPKTYVSLIPIVWGTMIMIMGICLSWYFRHSYPYIGIGFLWFAGTLVPVIGLVQVGLQAYADRYSYVPLIGLFILVTWGLFDLMKCLWRNEKKGHNWAFVMLISIVLCLTCLCAFQVRTWKDGTSVFQHALKVVPDNYVAMTHLGTIVHLKTALSIQSDYIPALYNLGSVLLKKGKYNAALTHLLKAERLKSKHPSVYNNLGVIYYKQKQYELSRSYFHKALLYEPNHPEARHNFNLLNKIISEKEQSP</sequence>
<proteinExistence type="predicted"/>
<dbReference type="EMBL" id="ATBP01000248">
    <property type="protein sequence ID" value="ETR71607.1"/>
    <property type="molecule type" value="Genomic_DNA"/>
</dbReference>
<dbReference type="InterPro" id="IPR019734">
    <property type="entry name" value="TPR_rpt"/>
</dbReference>
<evidence type="ECO:0000256" key="4">
    <source>
        <dbReference type="SAM" id="Phobius"/>
    </source>
</evidence>
<feature type="repeat" description="TPR" evidence="3">
    <location>
        <begin position="472"/>
        <end position="505"/>
    </location>
</feature>
<name>A0A1V1P9P5_9BACT</name>
<feature type="transmembrane region" description="Helical" evidence="4">
    <location>
        <begin position="171"/>
        <end position="197"/>
    </location>
</feature>